<accession>A0ABQ4VGU9</accession>
<evidence type="ECO:0008006" key="3">
    <source>
        <dbReference type="Google" id="ProtNLM"/>
    </source>
</evidence>
<dbReference type="EMBL" id="BPUX01000023">
    <property type="protein sequence ID" value="GJH43248.1"/>
    <property type="molecule type" value="Genomic_DNA"/>
</dbReference>
<dbReference type="Proteomes" id="UP001052140">
    <property type="component" value="Unassembled WGS sequence"/>
</dbReference>
<gene>
    <name evidence="1" type="ORF">PA42_14220</name>
</gene>
<proteinExistence type="predicted"/>
<dbReference type="InterPro" id="IPR019650">
    <property type="entry name" value="DUF2513"/>
</dbReference>
<sequence length="64" mass="7360">MIRKILVRLEEQNTPKSWLYGSDIEGYDREIVVYHYKLLGEAGLIESKDVSKIGKVDFVAQCLT</sequence>
<organism evidence="1 2">
    <name type="scientific">Pasteurella canis</name>
    <dbReference type="NCBI Taxonomy" id="753"/>
    <lineage>
        <taxon>Bacteria</taxon>
        <taxon>Pseudomonadati</taxon>
        <taxon>Pseudomonadota</taxon>
        <taxon>Gammaproteobacteria</taxon>
        <taxon>Pasteurellales</taxon>
        <taxon>Pasteurellaceae</taxon>
        <taxon>Pasteurella</taxon>
    </lineage>
</organism>
<protein>
    <recommendedName>
        <fullName evidence="3">DUF2513 domain-containing protein</fullName>
    </recommendedName>
</protein>
<name>A0ABQ4VGU9_9PAST</name>
<evidence type="ECO:0000313" key="2">
    <source>
        <dbReference type="Proteomes" id="UP001052140"/>
    </source>
</evidence>
<evidence type="ECO:0000313" key="1">
    <source>
        <dbReference type="EMBL" id="GJH43248.1"/>
    </source>
</evidence>
<keyword evidence="2" id="KW-1185">Reference proteome</keyword>
<reference evidence="1" key="1">
    <citation type="submission" date="2024-05" db="EMBL/GenBank/DDBJ databases">
        <title>Determining zoonotic pasteurella genome.</title>
        <authorList>
            <person name="Maeda T."/>
            <person name="Takahashi T."/>
            <person name="Yoshida H."/>
        </authorList>
    </citation>
    <scope>NUCLEOTIDE SEQUENCE</scope>
    <source>
        <strain evidence="1">PA42</strain>
    </source>
</reference>
<dbReference type="Pfam" id="PF10711">
    <property type="entry name" value="DUF2513"/>
    <property type="match status" value="1"/>
</dbReference>
<comment type="caution">
    <text evidence="1">The sequence shown here is derived from an EMBL/GenBank/DDBJ whole genome shotgun (WGS) entry which is preliminary data.</text>
</comment>